<dbReference type="PROSITE" id="PS00463">
    <property type="entry name" value="ZN2_CY6_FUNGAL_1"/>
    <property type="match status" value="1"/>
</dbReference>
<evidence type="ECO:0000256" key="5">
    <source>
        <dbReference type="ARBA" id="ARBA00023163"/>
    </source>
</evidence>
<dbReference type="InterPro" id="IPR001138">
    <property type="entry name" value="Zn2Cys6_DnaBD"/>
</dbReference>
<protein>
    <recommendedName>
        <fullName evidence="13">Zn(2)-C6 fungal-type domain-containing protein</fullName>
    </recommendedName>
</protein>
<dbReference type="RefSeq" id="XP_040698861.1">
    <property type="nucleotide sequence ID" value="XM_040846774.1"/>
</dbReference>
<dbReference type="AlphaFoldDB" id="A0A1L9T6Q0"/>
<evidence type="ECO:0008006" key="13">
    <source>
        <dbReference type="Google" id="ProtNLM"/>
    </source>
</evidence>
<evidence type="ECO:0000313" key="11">
    <source>
        <dbReference type="EMBL" id="OJJ55055.1"/>
    </source>
</evidence>
<evidence type="ECO:0000256" key="7">
    <source>
        <dbReference type="PROSITE-ProRule" id="PRU00042"/>
    </source>
</evidence>
<dbReference type="GO" id="GO:0000981">
    <property type="term" value="F:DNA-binding transcription factor activity, RNA polymerase II-specific"/>
    <property type="evidence" value="ECO:0007669"/>
    <property type="project" value="InterPro"/>
</dbReference>
<evidence type="ECO:0000259" key="9">
    <source>
        <dbReference type="PROSITE" id="PS50048"/>
    </source>
</evidence>
<dbReference type="GeneID" id="63762847"/>
<dbReference type="InterPro" id="IPR013087">
    <property type="entry name" value="Znf_C2H2_type"/>
</dbReference>
<organism evidence="11 12">
    <name type="scientific">Aspergillus sydowii CBS 593.65</name>
    <dbReference type="NCBI Taxonomy" id="1036612"/>
    <lineage>
        <taxon>Eukaryota</taxon>
        <taxon>Fungi</taxon>
        <taxon>Dikarya</taxon>
        <taxon>Ascomycota</taxon>
        <taxon>Pezizomycotina</taxon>
        <taxon>Eurotiomycetes</taxon>
        <taxon>Eurotiomycetidae</taxon>
        <taxon>Eurotiales</taxon>
        <taxon>Aspergillaceae</taxon>
        <taxon>Aspergillus</taxon>
        <taxon>Aspergillus subgen. Nidulantes</taxon>
    </lineage>
</organism>
<dbReference type="Pfam" id="PF00172">
    <property type="entry name" value="Zn_clus"/>
    <property type="match status" value="1"/>
</dbReference>
<name>A0A1L9T6Q0_9EURO</name>
<dbReference type="SUPFAM" id="SSF57701">
    <property type="entry name" value="Zn2/Cys6 DNA-binding domain"/>
    <property type="match status" value="1"/>
</dbReference>
<dbReference type="PROSITE" id="PS50157">
    <property type="entry name" value="ZINC_FINGER_C2H2_2"/>
    <property type="match status" value="1"/>
</dbReference>
<feature type="region of interest" description="Disordered" evidence="8">
    <location>
        <begin position="161"/>
        <end position="180"/>
    </location>
</feature>
<feature type="domain" description="C2H2-type" evidence="10">
    <location>
        <begin position="20"/>
        <end position="48"/>
    </location>
</feature>
<gene>
    <name evidence="11" type="ORF">ASPSYDRAFT_440194</name>
</gene>
<evidence type="ECO:0000259" key="10">
    <source>
        <dbReference type="PROSITE" id="PS50157"/>
    </source>
</evidence>
<dbReference type="STRING" id="1036612.A0A1L9T6Q0"/>
<accession>A0A1L9T6Q0</accession>
<evidence type="ECO:0000256" key="1">
    <source>
        <dbReference type="ARBA" id="ARBA00022723"/>
    </source>
</evidence>
<dbReference type="CDD" id="cd00067">
    <property type="entry name" value="GAL4"/>
    <property type="match status" value="1"/>
</dbReference>
<dbReference type="Gene3D" id="4.10.240.10">
    <property type="entry name" value="Zn(2)-C6 fungal-type DNA-binding domain"/>
    <property type="match status" value="1"/>
</dbReference>
<keyword evidence="4" id="KW-0238">DNA-binding</keyword>
<dbReference type="InterPro" id="IPR036864">
    <property type="entry name" value="Zn2-C6_fun-type_DNA-bd_sf"/>
</dbReference>
<proteinExistence type="predicted"/>
<dbReference type="SMART" id="SM00066">
    <property type="entry name" value="GAL4"/>
    <property type="match status" value="1"/>
</dbReference>
<keyword evidence="2" id="KW-0862">Zinc</keyword>
<keyword evidence="12" id="KW-1185">Reference proteome</keyword>
<evidence type="ECO:0000256" key="4">
    <source>
        <dbReference type="ARBA" id="ARBA00023125"/>
    </source>
</evidence>
<evidence type="ECO:0000313" key="12">
    <source>
        <dbReference type="Proteomes" id="UP000184356"/>
    </source>
</evidence>
<dbReference type="PANTHER" id="PTHR47660">
    <property type="entry name" value="TRANSCRIPTION FACTOR WITH C2H2 AND ZN(2)-CYS(6) DNA BINDING DOMAIN (EUROFUNG)-RELATED-RELATED"/>
    <property type="match status" value="1"/>
</dbReference>
<dbReference type="VEuPathDB" id="FungiDB:ASPSYDRAFT_440194"/>
<evidence type="ECO:0000256" key="2">
    <source>
        <dbReference type="ARBA" id="ARBA00022833"/>
    </source>
</evidence>
<feature type="domain" description="Zn(2)-C6 fungal-type" evidence="9">
    <location>
        <begin position="53"/>
        <end position="83"/>
    </location>
</feature>
<evidence type="ECO:0000256" key="8">
    <source>
        <dbReference type="SAM" id="MobiDB-lite"/>
    </source>
</evidence>
<keyword evidence="6" id="KW-0539">Nucleus</keyword>
<keyword evidence="7" id="KW-0863">Zinc-finger</keyword>
<dbReference type="GO" id="GO:0003677">
    <property type="term" value="F:DNA binding"/>
    <property type="evidence" value="ECO:0007669"/>
    <property type="project" value="UniProtKB-KW"/>
</dbReference>
<reference evidence="12" key="1">
    <citation type="journal article" date="2017" name="Genome Biol.">
        <title>Comparative genomics reveals high biological diversity and specific adaptations in the industrially and medically important fungal genus Aspergillus.</title>
        <authorList>
            <person name="de Vries R.P."/>
            <person name="Riley R."/>
            <person name="Wiebenga A."/>
            <person name="Aguilar-Osorio G."/>
            <person name="Amillis S."/>
            <person name="Uchima C.A."/>
            <person name="Anderluh G."/>
            <person name="Asadollahi M."/>
            <person name="Askin M."/>
            <person name="Barry K."/>
            <person name="Battaglia E."/>
            <person name="Bayram O."/>
            <person name="Benocci T."/>
            <person name="Braus-Stromeyer S.A."/>
            <person name="Caldana C."/>
            <person name="Canovas D."/>
            <person name="Cerqueira G.C."/>
            <person name="Chen F."/>
            <person name="Chen W."/>
            <person name="Choi C."/>
            <person name="Clum A."/>
            <person name="Dos Santos R.A."/>
            <person name="Damasio A.R."/>
            <person name="Diallinas G."/>
            <person name="Emri T."/>
            <person name="Fekete E."/>
            <person name="Flipphi M."/>
            <person name="Freyberg S."/>
            <person name="Gallo A."/>
            <person name="Gournas C."/>
            <person name="Habgood R."/>
            <person name="Hainaut M."/>
            <person name="Harispe M.L."/>
            <person name="Henrissat B."/>
            <person name="Hilden K.S."/>
            <person name="Hope R."/>
            <person name="Hossain A."/>
            <person name="Karabika E."/>
            <person name="Karaffa L."/>
            <person name="Karanyi Z."/>
            <person name="Krasevec N."/>
            <person name="Kuo A."/>
            <person name="Kusch H."/>
            <person name="LaButti K."/>
            <person name="Lagendijk E.L."/>
            <person name="Lapidus A."/>
            <person name="Levasseur A."/>
            <person name="Lindquist E."/>
            <person name="Lipzen A."/>
            <person name="Logrieco A.F."/>
            <person name="MacCabe A."/>
            <person name="Maekelae M.R."/>
            <person name="Malavazi I."/>
            <person name="Melin P."/>
            <person name="Meyer V."/>
            <person name="Mielnichuk N."/>
            <person name="Miskei M."/>
            <person name="Molnar A.P."/>
            <person name="Mule G."/>
            <person name="Ngan C.Y."/>
            <person name="Orejas M."/>
            <person name="Orosz E."/>
            <person name="Ouedraogo J.P."/>
            <person name="Overkamp K.M."/>
            <person name="Park H.-S."/>
            <person name="Perrone G."/>
            <person name="Piumi F."/>
            <person name="Punt P.J."/>
            <person name="Ram A.F."/>
            <person name="Ramon A."/>
            <person name="Rauscher S."/>
            <person name="Record E."/>
            <person name="Riano-Pachon D.M."/>
            <person name="Robert V."/>
            <person name="Roehrig J."/>
            <person name="Ruller R."/>
            <person name="Salamov A."/>
            <person name="Salih N.S."/>
            <person name="Samson R.A."/>
            <person name="Sandor E."/>
            <person name="Sanguinetti M."/>
            <person name="Schuetze T."/>
            <person name="Sepcic K."/>
            <person name="Shelest E."/>
            <person name="Sherlock G."/>
            <person name="Sophianopoulou V."/>
            <person name="Squina F.M."/>
            <person name="Sun H."/>
            <person name="Susca A."/>
            <person name="Todd R.B."/>
            <person name="Tsang A."/>
            <person name="Unkles S.E."/>
            <person name="van de Wiele N."/>
            <person name="van Rossen-Uffink D."/>
            <person name="Oliveira J.V."/>
            <person name="Vesth T.C."/>
            <person name="Visser J."/>
            <person name="Yu J.-H."/>
            <person name="Zhou M."/>
            <person name="Andersen M.R."/>
            <person name="Archer D.B."/>
            <person name="Baker S.E."/>
            <person name="Benoit I."/>
            <person name="Brakhage A.A."/>
            <person name="Braus G.H."/>
            <person name="Fischer R."/>
            <person name="Frisvad J.C."/>
            <person name="Goldman G.H."/>
            <person name="Houbraken J."/>
            <person name="Oakley B."/>
            <person name="Pocsi I."/>
            <person name="Scazzocchio C."/>
            <person name="Seiboth B."/>
            <person name="vanKuyk P.A."/>
            <person name="Wortman J."/>
            <person name="Dyer P.S."/>
            <person name="Grigoriev I.V."/>
        </authorList>
    </citation>
    <scope>NUCLEOTIDE SEQUENCE [LARGE SCALE GENOMIC DNA]</scope>
    <source>
        <strain evidence="12">CBS 593.65</strain>
    </source>
</reference>
<evidence type="ECO:0000256" key="3">
    <source>
        <dbReference type="ARBA" id="ARBA00023015"/>
    </source>
</evidence>
<keyword evidence="1" id="KW-0479">Metal-binding</keyword>
<dbReference type="GO" id="GO:0008270">
    <property type="term" value="F:zinc ion binding"/>
    <property type="evidence" value="ECO:0007669"/>
    <property type="project" value="UniProtKB-KW"/>
</dbReference>
<dbReference type="Proteomes" id="UP000184356">
    <property type="component" value="Unassembled WGS sequence"/>
</dbReference>
<keyword evidence="3" id="KW-0805">Transcription regulation</keyword>
<dbReference type="PROSITE" id="PS50048">
    <property type="entry name" value="ZN2_CY6_FUNGAL_2"/>
    <property type="match status" value="1"/>
</dbReference>
<keyword evidence="5" id="KW-0804">Transcription</keyword>
<dbReference type="OrthoDB" id="2441642at2759"/>
<sequence>MIPTQSRRHKMERRPAQEKRTCMACGVKFTHQSSLIRHVRNKCNRNQPQRRKACNQCASDKARCSLRRPSCSRCQTRGIHCQYTAAEEPNTPRSGAGELRIEEEDMPDFSTTEVLNTFQPQLFQSAFDPNLFDAFFSDLPPWSSVLPSDLALRSLQNTGTSGQEAASCDNSRRPSLQLQNPPRFSSAALANHSMELIFRVLRTWPCMLAEEFQVPPLFHFTHFAQPESLPRSLATCISLAKMWNGHYAGAQEMVRSTVLKELDLIVQSPEELDGKNLLAVLQAVVIYTIILLSPSDNLLTPAPDDRIVFRKVEALVYQVVRMGLFLDEERAQTRPCWEDWIHVTAKRRAVLALYLLHWAYSVLHNVQCFDCSDLGFMPAPAPKVLWQANTEQEWNTKYIHWLSRWSGQIYLQAEFGKIAPGATMNSRAERWLGETDEFGFIMASIGNRVLPWFCSLYVLLTILQSTLQITPHRLSRHYGNEHILVISYSSS</sequence>
<dbReference type="PRINTS" id="PR00755">
    <property type="entry name" value="AFLATOXINBRP"/>
</dbReference>
<dbReference type="PANTHER" id="PTHR47660:SF3">
    <property type="entry name" value="FINGER DOMAIN PROTEIN, PUTATIVE (AFU_ORTHOLOGUE AFUA_4G03310)-RELATED"/>
    <property type="match status" value="1"/>
</dbReference>
<dbReference type="EMBL" id="KV878593">
    <property type="protein sequence ID" value="OJJ55055.1"/>
    <property type="molecule type" value="Genomic_DNA"/>
</dbReference>
<evidence type="ECO:0000256" key="6">
    <source>
        <dbReference type="ARBA" id="ARBA00023242"/>
    </source>
</evidence>